<dbReference type="EMBL" id="BSEN01000001">
    <property type="protein sequence ID" value="GLJ74443.1"/>
    <property type="molecule type" value="Genomic_DNA"/>
</dbReference>
<dbReference type="PROSITE" id="PS51186">
    <property type="entry name" value="GNAT"/>
    <property type="match status" value="1"/>
</dbReference>
<dbReference type="InterPro" id="IPR000182">
    <property type="entry name" value="GNAT_dom"/>
</dbReference>
<accession>A0A9W6LXQ6</accession>
<dbReference type="Pfam" id="PF00583">
    <property type="entry name" value="Acetyltransf_1"/>
    <property type="match status" value="1"/>
</dbReference>
<comment type="caution">
    <text evidence="2">The sequence shown here is derived from an EMBL/GenBank/DDBJ whole genome shotgun (WGS) entry which is preliminary data.</text>
</comment>
<feature type="domain" description="N-acetyltransferase" evidence="1">
    <location>
        <begin position="4"/>
        <end position="150"/>
    </location>
</feature>
<dbReference type="GO" id="GO:0016747">
    <property type="term" value="F:acyltransferase activity, transferring groups other than amino-acyl groups"/>
    <property type="evidence" value="ECO:0007669"/>
    <property type="project" value="InterPro"/>
</dbReference>
<gene>
    <name evidence="2" type="ORF">GCM10017584_00160</name>
</gene>
<protein>
    <recommendedName>
        <fullName evidence="1">N-acetyltransferase domain-containing protein</fullName>
    </recommendedName>
</protein>
<organism evidence="2 3">
    <name type="scientific">Leifsonia poae</name>
    <dbReference type="NCBI Taxonomy" id="110933"/>
    <lineage>
        <taxon>Bacteria</taxon>
        <taxon>Bacillati</taxon>
        <taxon>Actinomycetota</taxon>
        <taxon>Actinomycetes</taxon>
        <taxon>Micrococcales</taxon>
        <taxon>Microbacteriaceae</taxon>
        <taxon>Leifsonia</taxon>
    </lineage>
</organism>
<dbReference type="Proteomes" id="UP001142372">
    <property type="component" value="Unassembled WGS sequence"/>
</dbReference>
<name>A0A9W6LXQ6_9MICO</name>
<dbReference type="SUPFAM" id="SSF55729">
    <property type="entry name" value="Acyl-CoA N-acyltransferases (Nat)"/>
    <property type="match status" value="1"/>
</dbReference>
<evidence type="ECO:0000313" key="2">
    <source>
        <dbReference type="EMBL" id="GLJ74443.1"/>
    </source>
</evidence>
<dbReference type="CDD" id="cd04301">
    <property type="entry name" value="NAT_SF"/>
    <property type="match status" value="1"/>
</dbReference>
<proteinExistence type="predicted"/>
<dbReference type="InterPro" id="IPR016181">
    <property type="entry name" value="Acyl_CoA_acyltransferase"/>
</dbReference>
<dbReference type="AlphaFoldDB" id="A0A9W6LXQ6"/>
<reference evidence="2" key="1">
    <citation type="journal article" date="2014" name="Int. J. Syst. Evol. Microbiol.">
        <title>Complete genome sequence of Corynebacterium casei LMG S-19264T (=DSM 44701T), isolated from a smear-ripened cheese.</title>
        <authorList>
            <consortium name="US DOE Joint Genome Institute (JGI-PGF)"/>
            <person name="Walter F."/>
            <person name="Albersmeier A."/>
            <person name="Kalinowski J."/>
            <person name="Ruckert C."/>
        </authorList>
    </citation>
    <scope>NUCLEOTIDE SEQUENCE</scope>
    <source>
        <strain evidence="2">VKM Ac-1401</strain>
    </source>
</reference>
<evidence type="ECO:0000313" key="3">
    <source>
        <dbReference type="Proteomes" id="UP001142372"/>
    </source>
</evidence>
<dbReference type="InterPro" id="IPR011051">
    <property type="entry name" value="RmlC_Cupin_sf"/>
</dbReference>
<dbReference type="SUPFAM" id="SSF51182">
    <property type="entry name" value="RmlC-like cupins"/>
    <property type="match status" value="1"/>
</dbReference>
<dbReference type="Gene3D" id="3.40.630.30">
    <property type="match status" value="1"/>
</dbReference>
<reference evidence="2" key="2">
    <citation type="submission" date="2023-01" db="EMBL/GenBank/DDBJ databases">
        <authorList>
            <person name="Sun Q."/>
            <person name="Evtushenko L."/>
        </authorList>
    </citation>
    <scope>NUCLEOTIDE SEQUENCE</scope>
    <source>
        <strain evidence="2">VKM Ac-1401</strain>
    </source>
</reference>
<dbReference type="Gene3D" id="2.60.120.10">
    <property type="entry name" value="Jelly Rolls"/>
    <property type="match status" value="1"/>
</dbReference>
<evidence type="ECO:0000259" key="1">
    <source>
        <dbReference type="PROSITE" id="PS51186"/>
    </source>
</evidence>
<sequence length="277" mass="29543">MSPLTIAEVTPDTVDAAVRLQLAPGQERFVAPVATSLAEAYVTPTAWPRIVLDGDEVVGFIMGNFDPGNDVPEFRAGIWRLNVAASAQRRGVGRFAVDALEAEARRRGVERITVLWEQGDGGPEEFYLRMGFAPTGEKLFGEVVGAKTVTPDPAGAAVTTSAPGPEPVTRVTVQDAVLAHPVSVARLETRRIRILPGVAAGLHVHNGPVVGSIERGSAVYQLEGGEERVLRPGDVFFEPEGERVARFDGGPEGVTFLATFPLAEGAEAEIDFPEEPR</sequence>
<keyword evidence="3" id="KW-1185">Reference proteome</keyword>
<dbReference type="InterPro" id="IPR014710">
    <property type="entry name" value="RmlC-like_jellyroll"/>
</dbReference>